<reference evidence="4" key="2">
    <citation type="submission" date="2015-01" db="EMBL/GenBank/DDBJ databases">
        <title>Comparative genome analysis of Bacillus coagulans HM-08, Clostridium butyricum HM-68, Bacillus subtilis HM-66 and Bacillus paralicheniformis BL-09.</title>
        <authorList>
            <person name="Zhang H."/>
        </authorList>
    </citation>
    <scope>NUCLEOTIDE SEQUENCE [LARGE SCALE GENOMIC DNA]</scope>
    <source>
        <strain evidence="4">HM-08</strain>
    </source>
</reference>
<organism evidence="3 5">
    <name type="scientific">Heyndrickxia coagulans</name>
    <name type="common">Weizmannia coagulans</name>
    <dbReference type="NCBI Taxonomy" id="1398"/>
    <lineage>
        <taxon>Bacteria</taxon>
        <taxon>Bacillati</taxon>
        <taxon>Bacillota</taxon>
        <taxon>Bacilli</taxon>
        <taxon>Bacillales</taxon>
        <taxon>Bacillaceae</taxon>
        <taxon>Heyndrickxia</taxon>
    </lineage>
</organism>
<feature type="domain" description="DUF1540" evidence="1">
    <location>
        <begin position="5"/>
        <end position="47"/>
    </location>
</feature>
<protein>
    <recommendedName>
        <fullName evidence="1">DUF1540 domain-containing protein</fullName>
    </recommendedName>
</protein>
<dbReference type="GeneID" id="93259138"/>
<dbReference type="PATRIC" id="fig|1398.18.peg.1353"/>
<dbReference type="InterPro" id="IPR011437">
    <property type="entry name" value="DUF1540"/>
</dbReference>
<evidence type="ECO:0000313" key="2">
    <source>
        <dbReference type="EMBL" id="AJO22126.1"/>
    </source>
</evidence>
<dbReference type="RefSeq" id="WP_014097641.1">
    <property type="nucleotide sequence ID" value="NZ_CP010525.1"/>
</dbReference>
<keyword evidence="4" id="KW-1185">Reference proteome</keyword>
<dbReference type="EMBL" id="CP010525">
    <property type="protein sequence ID" value="AJO22126.1"/>
    <property type="molecule type" value="Genomic_DNA"/>
</dbReference>
<dbReference type="AlphaFoldDB" id="A0A0C5C5R9"/>
<name>A0A0C5C5R9_HEYCO</name>
<gene>
    <name evidence="3" type="ORF">HMPREF3213_01585</name>
    <name evidence="2" type="ORF">SB48_HM08orf02087</name>
</gene>
<accession>A0A0C5C5R9</accession>
<evidence type="ECO:0000313" key="5">
    <source>
        <dbReference type="Proteomes" id="UP000070376"/>
    </source>
</evidence>
<reference evidence="5" key="3">
    <citation type="submission" date="2016-01" db="EMBL/GenBank/DDBJ databases">
        <authorList>
            <person name="Mitreva M."/>
            <person name="Pepin K.H."/>
            <person name="Mihindukulasuriya K.A."/>
            <person name="Fulton R."/>
            <person name="Fronick C."/>
            <person name="O'Laughlin M."/>
            <person name="Miner T."/>
            <person name="Herter B."/>
            <person name="Rosa B.A."/>
            <person name="Cordes M."/>
            <person name="Tomlinson C."/>
            <person name="Wollam A."/>
            <person name="Palsikar V.B."/>
            <person name="Mardis E.R."/>
            <person name="Wilson R.K."/>
        </authorList>
    </citation>
    <scope>NUCLEOTIDE SEQUENCE [LARGE SCALE GENOMIC DNA]</scope>
    <source>
        <strain evidence="5">GED7749B</strain>
    </source>
</reference>
<dbReference type="EMBL" id="LRPN01000048">
    <property type="protein sequence ID" value="KWZ82825.1"/>
    <property type="molecule type" value="Genomic_DNA"/>
</dbReference>
<dbReference type="Pfam" id="PF07561">
    <property type="entry name" value="DUF1540"/>
    <property type="match status" value="1"/>
</dbReference>
<sequence>MAKDVLCEVRNCVFWEEGNLCSAEEIYIVSHTGTQAENQRETDCKTFESMFS</sequence>
<dbReference type="Proteomes" id="UP000070376">
    <property type="component" value="Unassembled WGS sequence"/>
</dbReference>
<evidence type="ECO:0000313" key="3">
    <source>
        <dbReference type="EMBL" id="KWZ82825.1"/>
    </source>
</evidence>
<evidence type="ECO:0000313" key="4">
    <source>
        <dbReference type="Proteomes" id="UP000032024"/>
    </source>
</evidence>
<reference evidence="3" key="4">
    <citation type="submission" date="2016-01" db="EMBL/GenBank/DDBJ databases">
        <authorList>
            <person name="Oliw E.H."/>
        </authorList>
    </citation>
    <scope>NUCLEOTIDE SEQUENCE [LARGE SCALE GENOMIC DNA]</scope>
    <source>
        <strain evidence="3">GED7749B</strain>
    </source>
</reference>
<proteinExistence type="predicted"/>
<reference evidence="2" key="1">
    <citation type="submission" date="2015-01" db="EMBL/GenBank/DDBJ databases">
        <title>Comparative genome analysis of Bacillus coagulans HM-08, Clostridium butyricum HM-68, Bacillus subtilis HM-66 and Bacillus licheniformis BL-09.</title>
        <authorList>
            <person name="Zhang H."/>
        </authorList>
    </citation>
    <scope>NUCLEOTIDE SEQUENCE [LARGE SCALE GENOMIC DNA]</scope>
    <source>
        <strain evidence="2">HM-08</strain>
    </source>
</reference>
<evidence type="ECO:0000259" key="1">
    <source>
        <dbReference type="Pfam" id="PF07561"/>
    </source>
</evidence>
<dbReference type="Proteomes" id="UP000032024">
    <property type="component" value="Chromosome"/>
</dbReference>
<dbReference type="STRING" id="1398.AB434_3927"/>